<keyword evidence="3" id="KW-1185">Reference proteome</keyword>
<dbReference type="EMBL" id="BMFF01000002">
    <property type="protein sequence ID" value="GGC92238.1"/>
    <property type="molecule type" value="Genomic_DNA"/>
</dbReference>
<reference evidence="3" key="1">
    <citation type="journal article" date="2019" name="Int. J. Syst. Evol. Microbiol.">
        <title>The Global Catalogue of Microorganisms (GCM) 10K type strain sequencing project: providing services to taxonomists for standard genome sequencing and annotation.</title>
        <authorList>
            <consortium name="The Broad Institute Genomics Platform"/>
            <consortium name="The Broad Institute Genome Sequencing Center for Infectious Disease"/>
            <person name="Wu L."/>
            <person name="Ma J."/>
        </authorList>
    </citation>
    <scope>NUCLEOTIDE SEQUENCE [LARGE SCALE GENOMIC DNA]</scope>
    <source>
        <strain evidence="3">CGMCC 1.12482</strain>
    </source>
</reference>
<feature type="region of interest" description="Disordered" evidence="1">
    <location>
        <begin position="1"/>
        <end position="25"/>
    </location>
</feature>
<proteinExistence type="predicted"/>
<organism evidence="2 3">
    <name type="scientific">Halopseudomonas salina</name>
    <dbReference type="NCBI Taxonomy" id="1323744"/>
    <lineage>
        <taxon>Bacteria</taxon>
        <taxon>Pseudomonadati</taxon>
        <taxon>Pseudomonadota</taxon>
        <taxon>Gammaproteobacteria</taxon>
        <taxon>Pseudomonadales</taxon>
        <taxon>Pseudomonadaceae</taxon>
        <taxon>Halopseudomonas</taxon>
    </lineage>
</organism>
<protein>
    <submittedName>
        <fullName evidence="2">Uncharacterized protein</fullName>
    </submittedName>
</protein>
<feature type="compositionally biased region" description="Basic and acidic residues" evidence="1">
    <location>
        <begin position="12"/>
        <end position="23"/>
    </location>
</feature>
<comment type="caution">
    <text evidence="2">The sequence shown here is derived from an EMBL/GenBank/DDBJ whole genome shotgun (WGS) entry which is preliminary data.</text>
</comment>
<gene>
    <name evidence="2" type="ORF">GCM10007418_09760</name>
</gene>
<evidence type="ECO:0000256" key="1">
    <source>
        <dbReference type="SAM" id="MobiDB-lite"/>
    </source>
</evidence>
<dbReference type="Proteomes" id="UP000638188">
    <property type="component" value="Unassembled WGS sequence"/>
</dbReference>
<name>A0ABQ1PAI6_9GAMM</name>
<accession>A0ABQ1PAI6</accession>
<sequence length="61" mass="6276">MLQPDLAPGHGGAEDGKQTHSDSIEASCCGSAGGRLGAWAVYQGGQAHQADKNKYYALNDA</sequence>
<evidence type="ECO:0000313" key="3">
    <source>
        <dbReference type="Proteomes" id="UP000638188"/>
    </source>
</evidence>
<evidence type="ECO:0000313" key="2">
    <source>
        <dbReference type="EMBL" id="GGC92238.1"/>
    </source>
</evidence>